<gene>
    <name evidence="1" type="ORF">XM38_021510</name>
</gene>
<dbReference type="OrthoDB" id="456093at2"/>
<reference evidence="1 2" key="1">
    <citation type="journal article" date="2016" name="Biochim. Biophys. Acta">
        <title>Characterization of red-shifted phycobilisomes isolated from the chlorophyll f-containing cyanobacterium Halomicronema hongdechloris.</title>
        <authorList>
            <person name="Li Y."/>
            <person name="Lin Y."/>
            <person name="Garvey C.J."/>
            <person name="Birch D."/>
            <person name="Corkery R.W."/>
            <person name="Loughlin P.C."/>
            <person name="Scheer H."/>
            <person name="Willows R.D."/>
            <person name="Chen M."/>
        </authorList>
    </citation>
    <scope>NUCLEOTIDE SEQUENCE [LARGE SCALE GENOMIC DNA]</scope>
    <source>
        <strain evidence="1 2">C2206</strain>
    </source>
</reference>
<dbReference type="Proteomes" id="UP000191901">
    <property type="component" value="Chromosome"/>
</dbReference>
<dbReference type="AlphaFoldDB" id="A0A1Z3HLK1"/>
<evidence type="ECO:0000313" key="2">
    <source>
        <dbReference type="Proteomes" id="UP000191901"/>
    </source>
</evidence>
<dbReference type="EMBL" id="CP021983">
    <property type="protein sequence ID" value="ASC71199.1"/>
    <property type="molecule type" value="Genomic_DNA"/>
</dbReference>
<dbReference type="STRING" id="1641165.XM38_24065"/>
<dbReference type="RefSeq" id="WP_080813426.1">
    <property type="nucleotide sequence ID" value="NZ_CP021983.2"/>
</dbReference>
<organism evidence="1 2">
    <name type="scientific">Halomicronema hongdechloris C2206</name>
    <dbReference type="NCBI Taxonomy" id="1641165"/>
    <lineage>
        <taxon>Bacteria</taxon>
        <taxon>Bacillati</taxon>
        <taxon>Cyanobacteriota</taxon>
        <taxon>Cyanophyceae</taxon>
        <taxon>Nodosilineales</taxon>
        <taxon>Nodosilineaceae</taxon>
        <taxon>Halomicronema</taxon>
    </lineage>
</organism>
<evidence type="ECO:0008006" key="3">
    <source>
        <dbReference type="Google" id="ProtNLM"/>
    </source>
</evidence>
<dbReference type="KEGG" id="hhg:XM38_021510"/>
<name>A0A1Z3HLK1_9CYAN</name>
<protein>
    <recommendedName>
        <fullName evidence="3">CRISPR type III-B/RAMP module-associated protein Cmr5</fullName>
    </recommendedName>
</protein>
<proteinExistence type="predicted"/>
<keyword evidence="2" id="KW-1185">Reference proteome</keyword>
<evidence type="ECO:0000313" key="1">
    <source>
        <dbReference type="EMBL" id="ASC71199.1"/>
    </source>
</evidence>
<accession>A0A1Z3HLK1</accession>
<sequence length="150" mass="17401">MAWNSYGLDREAQQLVLSARRRDEALPKAERSKKASLNQGHKMRMAIPYGLERFWGEHLRLQEKERNKSIYWKETWDAFVRVMDIAGIEIPNDDVSYSDTSGIQSMSERLWELDLKKQRVALAVLTQLCDALVWWTQRYKGGAKANGSNP</sequence>